<keyword evidence="2" id="KW-1133">Transmembrane helix</keyword>
<dbReference type="EMBL" id="JBCGDP010000011">
    <property type="protein sequence ID" value="MEM0577268.1"/>
    <property type="molecule type" value="Genomic_DNA"/>
</dbReference>
<dbReference type="Proteomes" id="UP001468798">
    <property type="component" value="Unassembled WGS sequence"/>
</dbReference>
<evidence type="ECO:0000256" key="1">
    <source>
        <dbReference type="SAM" id="Coils"/>
    </source>
</evidence>
<dbReference type="Pfam" id="PF19904">
    <property type="entry name" value="DUF6377"/>
    <property type="match status" value="1"/>
</dbReference>
<sequence>MNLKVQITKVFLLGALLFPSCFWGQREVTTLLQQLDHTVADYPNAITKKEKRLQYLKDELRYSTSNEQRYAIYVQLHSEYTAFQLDSALTYARKSWQVALALNDLEKVNGAQLNVAMILGTSGMYKESIDLLESIPVNTTPSIKGYYFGTYRIVYGYLTEYAASALEKQKYKALTQRYRDSSMLYFQPKSREFCIANTDVLFEKKLYNQAIAALLRFYTSTSAQDPDQAVLAYLIAEGYRLKKDKEQQKKWLILSAISDVQLAKKENISLRKIAFILYEEGDIDRAYTYIKRSLEDALFCNAKLRTYEISKMLPIINQAYENKNETNRTQLTIFLLAVSILSLILLGALVLLFKQMRKVAAAQKALTLANEQLSNLNQDLKEINQRLNDTNATLAEASLLKEIYIGRYMDQCSDYIGKLEEYSQKLKVMATAGKVNELLKLVKSNAPVENELREFYTQFDQTFLELFPSFIQDFSNLLVDTDTIQLKKGELLNTELRIFALIRLGIKDSAKIAVFLRYSVSTIYNYRSQLKNKARGPREEFENQVLLIGTAQEK</sequence>
<name>A0ABU9NPL9_9FLAO</name>
<reference evidence="4 5" key="1">
    <citation type="submission" date="2024-03" db="EMBL/GenBank/DDBJ databases">
        <title>Two novel species of the genus Flavobacterium exhibiting potentially degradation of complex polysaccharides.</title>
        <authorList>
            <person name="Lian X."/>
        </authorList>
    </citation>
    <scope>NUCLEOTIDE SEQUENCE [LARGE SCALE GENOMIC DNA]</scope>
    <source>
        <strain evidence="4 5">N6</strain>
    </source>
</reference>
<proteinExistence type="predicted"/>
<feature type="coiled-coil region" evidence="1">
    <location>
        <begin position="359"/>
        <end position="400"/>
    </location>
</feature>
<dbReference type="SUPFAM" id="SSF81901">
    <property type="entry name" value="HCP-like"/>
    <property type="match status" value="1"/>
</dbReference>
<protein>
    <submittedName>
        <fullName evidence="4">DUF6377 domain-containing protein</fullName>
    </submittedName>
</protein>
<keyword evidence="5" id="KW-1185">Reference proteome</keyword>
<dbReference type="InterPro" id="IPR045957">
    <property type="entry name" value="DUF6377"/>
</dbReference>
<evidence type="ECO:0000313" key="5">
    <source>
        <dbReference type="Proteomes" id="UP001468798"/>
    </source>
</evidence>
<gene>
    <name evidence="4" type="ORF">WFZ86_12230</name>
</gene>
<keyword evidence="2" id="KW-0472">Membrane</keyword>
<evidence type="ECO:0000259" key="3">
    <source>
        <dbReference type="Pfam" id="PF19904"/>
    </source>
</evidence>
<keyword evidence="2" id="KW-0812">Transmembrane</keyword>
<organism evidence="4 5">
    <name type="scientific">Flavobacterium polysaccharolyticum</name>
    <dbReference type="NCBI Taxonomy" id="3133148"/>
    <lineage>
        <taxon>Bacteria</taxon>
        <taxon>Pseudomonadati</taxon>
        <taxon>Bacteroidota</taxon>
        <taxon>Flavobacteriia</taxon>
        <taxon>Flavobacteriales</taxon>
        <taxon>Flavobacteriaceae</taxon>
        <taxon>Flavobacterium</taxon>
    </lineage>
</organism>
<feature type="domain" description="DUF6377" evidence="3">
    <location>
        <begin position="259"/>
        <end position="513"/>
    </location>
</feature>
<keyword evidence="1" id="KW-0175">Coiled coil</keyword>
<evidence type="ECO:0000256" key="2">
    <source>
        <dbReference type="SAM" id="Phobius"/>
    </source>
</evidence>
<feature type="transmembrane region" description="Helical" evidence="2">
    <location>
        <begin position="331"/>
        <end position="353"/>
    </location>
</feature>
<accession>A0ABU9NPL9</accession>
<comment type="caution">
    <text evidence="4">The sequence shown here is derived from an EMBL/GenBank/DDBJ whole genome shotgun (WGS) entry which is preliminary data.</text>
</comment>
<evidence type="ECO:0000313" key="4">
    <source>
        <dbReference type="EMBL" id="MEM0577268.1"/>
    </source>
</evidence>